<accession>A0A0H2MTW8</accession>
<sequence>MSANIKDHTAVGAVKNNLEPLASDDYVFYSAFETIYDDQIEVVSLHLDDLLPDESGAVVLFAAEGNQIYLEAGELLVSCGVANSHVTASGVDVTGLNVYNFASGLTLYSEGEVTIQTGM</sequence>
<dbReference type="EMBL" id="LAQL01000008">
    <property type="protein sequence ID" value="KLN60135.1"/>
    <property type="molecule type" value="Genomic_DNA"/>
</dbReference>
<organism evidence="1 2">
    <name type="scientific">Kiloniella spongiae</name>
    <dbReference type="NCBI Taxonomy" id="1489064"/>
    <lineage>
        <taxon>Bacteria</taxon>
        <taxon>Pseudomonadati</taxon>
        <taxon>Pseudomonadota</taxon>
        <taxon>Alphaproteobacteria</taxon>
        <taxon>Rhodospirillales</taxon>
        <taxon>Kiloniellaceae</taxon>
        <taxon>Kiloniella</taxon>
    </lineage>
</organism>
<evidence type="ECO:0000313" key="2">
    <source>
        <dbReference type="Proteomes" id="UP000035444"/>
    </source>
</evidence>
<proteinExistence type="predicted"/>
<dbReference type="OrthoDB" id="8479698at2"/>
<comment type="caution">
    <text evidence="1">The sequence shown here is derived from an EMBL/GenBank/DDBJ whole genome shotgun (WGS) entry which is preliminary data.</text>
</comment>
<dbReference type="RefSeq" id="WP_047764668.1">
    <property type="nucleotide sequence ID" value="NZ_LAQL01000008.1"/>
</dbReference>
<protein>
    <submittedName>
        <fullName evidence="1">Uncharacterized protein</fullName>
    </submittedName>
</protein>
<dbReference type="Proteomes" id="UP000035444">
    <property type="component" value="Unassembled WGS sequence"/>
</dbReference>
<evidence type="ECO:0000313" key="1">
    <source>
        <dbReference type="EMBL" id="KLN60135.1"/>
    </source>
</evidence>
<gene>
    <name evidence="1" type="ORF">WH96_13160</name>
</gene>
<dbReference type="AlphaFoldDB" id="A0A0H2MTW8"/>
<name>A0A0H2MTW8_9PROT</name>
<keyword evidence="2" id="KW-1185">Reference proteome</keyword>
<reference evidence="1 2" key="1">
    <citation type="submission" date="2015-03" db="EMBL/GenBank/DDBJ databases">
        <title>Genome Sequence of Kiloniella spongiae MEBiC09566, isolated from a marine sponge.</title>
        <authorList>
            <person name="Shao Z."/>
            <person name="Wang L."/>
            <person name="Li X."/>
        </authorList>
    </citation>
    <scope>NUCLEOTIDE SEQUENCE [LARGE SCALE GENOMIC DNA]</scope>
    <source>
        <strain evidence="1 2">MEBiC09566</strain>
    </source>
</reference>